<comment type="caution">
    <text evidence="2">The sequence shown here is derived from an EMBL/GenBank/DDBJ whole genome shotgun (WGS) entry which is preliminary data.</text>
</comment>
<dbReference type="EMBL" id="JABFCT010000004">
    <property type="protein sequence ID" value="KAF5875965.1"/>
    <property type="molecule type" value="Genomic_DNA"/>
</dbReference>
<dbReference type="InterPro" id="IPR003673">
    <property type="entry name" value="CoA-Trfase_fam_III"/>
</dbReference>
<organism evidence="2 3">
    <name type="scientific">Botrytis fragariae</name>
    <dbReference type="NCBI Taxonomy" id="1964551"/>
    <lineage>
        <taxon>Eukaryota</taxon>
        <taxon>Fungi</taxon>
        <taxon>Dikarya</taxon>
        <taxon>Ascomycota</taxon>
        <taxon>Pezizomycotina</taxon>
        <taxon>Leotiomycetes</taxon>
        <taxon>Helotiales</taxon>
        <taxon>Sclerotiniaceae</taxon>
        <taxon>Botrytis</taxon>
    </lineage>
</organism>
<sequence>MYSVPEESKKVFQQGILENPTIIPNLPKDFQDHAKKIKFEGEDAPTIPINWRFAESISSIKALEATVLLSLLKKKYDVEPKEVIINTDHAQLFIMSTLLWEINHEGTKVTLFNASDPNSENGKLLAKWFPSTDIHRLQGTHHRASCTNIYKTKDAKYFHIHGSMNPDPSLDSIGLPHEMDQPSVEASWNPFIEKIGQIESDDMQRIASDEYKQAGTICWTKEEYKNSEHGKANANAGLFEIRHHPNTTQVAGWWPETEQTSPKRPLAGLKIVDITRVIAAPAIARGLAELGASVMRITPPHLQDYSQLHCDLNWGKWNTHLDFRNKGDLEKAKELIRDADVVVTGYRPGVLDKYGLGNDGIRELVKGRSRGIIIARENCYGWHGPWSYRSGWQQISDANCGVSMEFGRAMGNDEPVTPILPNSDYCAGVSGIVGILQALIQRSETGGSYEMDVALNYYSQWLVNSCGMYPQEVWEDLWSRNCKPVFRHYHNMNYTMPRLFQTLIKSGTGKTILRDEFFEDRETKAVGVNIKTVKPILRFPNKEVELRYNVGTRTNGVDAAHWPADLMTEIVVTGSVHIDPFYTLPLGKTLNPSVPETLLKVQESVDPTLYSLPSPVFISRIIYQSLDHTGDPVPASASQIVARAHGTSGIFSERAPSQLRNLHQHILAPYAPILSGYAVVATDYAGLGVSNCTQPQNQSIIHHYLTNPAAANDVIYSISTAHSTFPSLGSESVSIGHFQGVDAVWIIAQHNAKENIEGYLGGVAISPTTDIRSDFYPIENVVWAGMMLGLAALNTHREVEGGGTVYGWRDNEWVIKYNDLIMNGAKEISGPLLVIHGEKDPLIDSTLMDYPDSELEFMRLPTTHDSAITGSQWIWMDWIRERFEGKVIEMCGEMHSGKGKLNRDRSIVLEKPEGNCEFETNWFMARATESYHKF</sequence>
<comment type="similarity">
    <text evidence="1">Belongs to the CoA-transferase III family.</text>
</comment>
<reference evidence="2 3" key="1">
    <citation type="journal article" date="2020" name="Phytopathology">
        <title>A high-quality genome resource of Botrytis fragariae, a new and rapidly spreading fungal pathogen causing strawberry gray mold in the U.S.A.</title>
        <authorList>
            <person name="Wu Y."/>
            <person name="Saski C.A."/>
            <person name="Schnabel G."/>
            <person name="Xiao S."/>
            <person name="Hu M."/>
        </authorList>
    </citation>
    <scope>NUCLEOTIDE SEQUENCE [LARGE SCALE GENOMIC DNA]</scope>
    <source>
        <strain evidence="2 3">BVB16</strain>
    </source>
</reference>
<dbReference type="RefSeq" id="XP_037194911.1">
    <property type="nucleotide sequence ID" value="XM_037332783.1"/>
</dbReference>
<evidence type="ECO:0000313" key="3">
    <source>
        <dbReference type="Proteomes" id="UP000531561"/>
    </source>
</evidence>
<evidence type="ECO:0000256" key="1">
    <source>
        <dbReference type="ARBA" id="ARBA00008383"/>
    </source>
</evidence>
<dbReference type="Proteomes" id="UP000531561">
    <property type="component" value="Unassembled WGS sequence"/>
</dbReference>
<name>A0A8H6AYX0_9HELO</name>
<dbReference type="PANTHER" id="PTHR48229:SF2">
    <property type="entry name" value="CAIB_BAIF FAMILY PROTEIN"/>
    <property type="match status" value="1"/>
</dbReference>
<accession>A0A8H6AYX0</accession>
<dbReference type="GO" id="GO:0003824">
    <property type="term" value="F:catalytic activity"/>
    <property type="evidence" value="ECO:0007669"/>
    <property type="project" value="InterPro"/>
</dbReference>
<dbReference type="OrthoDB" id="2308815at2759"/>
<keyword evidence="3" id="KW-1185">Reference proteome</keyword>
<protein>
    <submittedName>
        <fullName evidence="2">Putative alpha methylacyl- protein</fullName>
    </submittedName>
</protein>
<dbReference type="GeneID" id="59256475"/>
<proteinExistence type="inferred from homology"/>
<dbReference type="Pfam" id="PF02515">
    <property type="entry name" value="CoA_transf_3"/>
    <property type="match status" value="1"/>
</dbReference>
<dbReference type="SUPFAM" id="SSF89796">
    <property type="entry name" value="CoA-transferase family III (CaiB/BaiF)"/>
    <property type="match status" value="2"/>
</dbReference>
<gene>
    <name evidence="2" type="ORF">Bfra_002361</name>
</gene>
<dbReference type="SUPFAM" id="SSF53474">
    <property type="entry name" value="alpha/beta-Hydrolases"/>
    <property type="match status" value="1"/>
</dbReference>
<dbReference type="Gene3D" id="3.40.50.10540">
    <property type="entry name" value="Crotonobetainyl-coa:carnitine coa-transferase, domain 1"/>
    <property type="match status" value="1"/>
</dbReference>
<dbReference type="InterPro" id="IPR023606">
    <property type="entry name" value="CoA-Trfase_III_dom_1_sf"/>
</dbReference>
<dbReference type="Gene3D" id="3.40.50.1820">
    <property type="entry name" value="alpha/beta hydrolase"/>
    <property type="match status" value="1"/>
</dbReference>
<dbReference type="PANTHER" id="PTHR48229">
    <property type="entry name" value="CAIB/BAIF FAMILY ENZYME (AFU_ORTHOLOGUE AFUA_1G05360)-RELATED"/>
    <property type="match status" value="1"/>
</dbReference>
<evidence type="ECO:0000313" key="2">
    <source>
        <dbReference type="EMBL" id="KAF5875965.1"/>
    </source>
</evidence>
<dbReference type="AlphaFoldDB" id="A0A8H6AYX0"/>
<dbReference type="InterPro" id="IPR029058">
    <property type="entry name" value="AB_hydrolase_fold"/>
</dbReference>
<dbReference type="InterPro" id="IPR052985">
    <property type="entry name" value="CoA-trans_III_biosynth/detox"/>
</dbReference>